<proteinExistence type="inferred from homology"/>
<feature type="compositionally biased region" description="Polar residues" evidence="7">
    <location>
        <begin position="687"/>
        <end position="706"/>
    </location>
</feature>
<dbReference type="STRING" id="3641.A0A061E0S6"/>
<dbReference type="InParanoid" id="A0A061E0S6"/>
<dbReference type="InterPro" id="IPR045144">
    <property type="entry name" value="TAF4"/>
</dbReference>
<dbReference type="HOGENOM" id="CLU_011622_0_0_1"/>
<feature type="compositionally biased region" description="Polar residues" evidence="7">
    <location>
        <begin position="543"/>
        <end position="553"/>
    </location>
</feature>
<protein>
    <submittedName>
        <fullName evidence="9">TBP-associated factor 4-like protein</fullName>
    </submittedName>
</protein>
<organism evidence="9 10">
    <name type="scientific">Theobroma cacao</name>
    <name type="common">Cacao</name>
    <name type="synonym">Cocoa</name>
    <dbReference type="NCBI Taxonomy" id="3641"/>
    <lineage>
        <taxon>Eukaryota</taxon>
        <taxon>Viridiplantae</taxon>
        <taxon>Streptophyta</taxon>
        <taxon>Embryophyta</taxon>
        <taxon>Tracheophyta</taxon>
        <taxon>Spermatophyta</taxon>
        <taxon>Magnoliopsida</taxon>
        <taxon>eudicotyledons</taxon>
        <taxon>Gunneridae</taxon>
        <taxon>Pentapetalae</taxon>
        <taxon>rosids</taxon>
        <taxon>malvids</taxon>
        <taxon>Malvales</taxon>
        <taxon>Malvaceae</taxon>
        <taxon>Byttnerioideae</taxon>
        <taxon>Theobroma</taxon>
    </lineage>
</organism>
<dbReference type="AlphaFoldDB" id="A0A061E0S6"/>
<name>A0A061E0S6_THECC</name>
<feature type="compositionally biased region" description="Polar residues" evidence="7">
    <location>
        <begin position="514"/>
        <end position="530"/>
    </location>
</feature>
<dbReference type="EMBL" id="CM001879">
    <property type="protein sequence ID" value="EOX95873.1"/>
    <property type="molecule type" value="Genomic_DNA"/>
</dbReference>
<dbReference type="Proteomes" id="UP000026915">
    <property type="component" value="Chromosome 1"/>
</dbReference>
<comment type="subcellular location">
    <subcellularLocation>
        <location evidence="1">Nucleus</location>
    </subcellularLocation>
</comment>
<feature type="region of interest" description="Disordered" evidence="7">
    <location>
        <begin position="889"/>
        <end position="911"/>
    </location>
</feature>
<evidence type="ECO:0000313" key="10">
    <source>
        <dbReference type="Proteomes" id="UP000026915"/>
    </source>
</evidence>
<accession>A0A061E0S6</accession>
<evidence type="ECO:0000256" key="7">
    <source>
        <dbReference type="SAM" id="MobiDB-lite"/>
    </source>
</evidence>
<feature type="compositionally biased region" description="Pro residues" evidence="7">
    <location>
        <begin position="722"/>
        <end position="731"/>
    </location>
</feature>
<evidence type="ECO:0000256" key="6">
    <source>
        <dbReference type="ARBA" id="ARBA00058775"/>
    </source>
</evidence>
<feature type="compositionally biased region" description="Basic and acidic residues" evidence="7">
    <location>
        <begin position="708"/>
        <end position="721"/>
    </location>
</feature>
<feature type="region of interest" description="Disordered" evidence="7">
    <location>
        <begin position="484"/>
        <end position="555"/>
    </location>
</feature>
<dbReference type="PROSITE" id="PS51879">
    <property type="entry name" value="RST"/>
    <property type="match status" value="1"/>
</dbReference>
<dbReference type="CDD" id="cd08045">
    <property type="entry name" value="HFD_TAF4"/>
    <property type="match status" value="1"/>
</dbReference>
<dbReference type="PANTHER" id="PTHR15138:SF14">
    <property type="entry name" value="TRANSCRIPTION INITIATION FACTOR TFIID SUBUNIT 4"/>
    <property type="match status" value="1"/>
</dbReference>
<dbReference type="PANTHER" id="PTHR15138">
    <property type="entry name" value="TRANSCRIPTION INITIATION FACTOR TFIID SUBUNIT 4"/>
    <property type="match status" value="1"/>
</dbReference>
<dbReference type="Gene3D" id="1.10.20.10">
    <property type="entry name" value="Histone, subunit A"/>
    <property type="match status" value="1"/>
</dbReference>
<dbReference type="GO" id="GO:0046982">
    <property type="term" value="F:protein heterodimerization activity"/>
    <property type="evidence" value="ECO:0007669"/>
    <property type="project" value="InterPro"/>
</dbReference>
<evidence type="ECO:0000256" key="3">
    <source>
        <dbReference type="ARBA" id="ARBA00023015"/>
    </source>
</evidence>
<evidence type="ECO:0000313" key="9">
    <source>
        <dbReference type="EMBL" id="EOX95873.1"/>
    </source>
</evidence>
<comment type="function">
    <text evidence="6">TAFs are components of the transcription factor IID (TFIID) complex that is essential for mediating regulation of RNA polymerase transcription.</text>
</comment>
<dbReference type="Pfam" id="PF12174">
    <property type="entry name" value="RST"/>
    <property type="match status" value="1"/>
</dbReference>
<feature type="compositionally biased region" description="Basic and acidic residues" evidence="7">
    <location>
        <begin position="889"/>
        <end position="906"/>
    </location>
</feature>
<dbReference type="OMA" id="THIIRMS"/>
<keyword evidence="3" id="KW-0805">Transcription regulation</keyword>
<evidence type="ECO:0000256" key="1">
    <source>
        <dbReference type="ARBA" id="ARBA00004123"/>
    </source>
</evidence>
<feature type="region of interest" description="Disordered" evidence="7">
    <location>
        <begin position="291"/>
        <end position="311"/>
    </location>
</feature>
<sequence>MYVKAMVEWGAMDPYFPWLSPPSNFIHRVHTVTCTQPESRSQLCQKVQVIDIVEKLDHLLLCFLHRFLISTLPEDIITEGGQQFCAANVSNTSFANRLESFFHQAYTTTKDKSIKLSPRLLLGRKPARSPAAEAKTVTGFVMDPSLLKLLEEDEDETTHSESALEALQAALQRVLEGDTSTSQPFDSNTGDHSQLFIVLFAIAVLSQGIDQTGSVDGRTINFHSQQAPQPQSALQPEQSFPVIEQEPRGFIRGISQQQQNDVLEETNRLPRQQKESQDAEQIASQVFQMTGTQSSQRNAIPARESGSESQGLRLERMGNQQTRGGKEVPFGVLMLTLLPQLNKDKAMQLSILHDKMQRNEITNEAFDRHMRDIVGNEKLKLAYNQLQSQMSSNTFLSPSPTFALQNLPRMPSFTAGIPRFAGPLSIGQLPKKSPNFPANSSHATSLGVSMLNNPSYPSIGNDTQNSLEMDRQSYPRLGVLRSQIPSSSSSAVNQGRDHSPIYGQGLNKQQQQQLASYSQPDVNTSGSFLKSQPHDSQRRQLTHHQSMGSNLVGGSTRAMDMMSGPMFERQNSISDPTRFQGGSLSHISSNPVPCQVSASNELKSGPLLSVTDIKQQSVGHGAELQQKSHLHTPQGPSIAQVVQGNAIPATSKEKTLEKQLASFGFTTTTNMTPINSVSPSLSSQLEYNAPLSSQNPSVTSPASVNARTPEKKPDVGQKKPPEAPGPSPPLPSKKQKVSGTFSDQSIDQLNDVTAVSGVNLQEEEERLLSGPKKDFRISEAYRLIVHEEEERGILLKAPLQKKLAEITAKLGLKNISNDAERCLSLSVEERMRGLICNLIRHSKQRADAEKPMHLKLTTSDVRQQIIRLNCKAKEEWEKKQVEVKKLQKLDEPEGPRVDGNKEKNEGQVKSLKMNKEDDDKMRTNAANVAARAAVGGDDLLSKWQLMAEQARQKREKEAEKGGLVSPLASGAIRKFGARTISVKDVIAVLEREPQMSRSTLIHRLYDRIHSMAAAY</sequence>
<comment type="similarity">
    <text evidence="2">Belongs to the TAF4 family.</text>
</comment>
<dbReference type="GO" id="GO:0006367">
    <property type="term" value="P:transcription initiation at RNA polymerase II promoter"/>
    <property type="evidence" value="ECO:0000318"/>
    <property type="project" value="GO_Central"/>
</dbReference>
<evidence type="ECO:0000256" key="4">
    <source>
        <dbReference type="ARBA" id="ARBA00023163"/>
    </source>
</evidence>
<dbReference type="GO" id="GO:0005669">
    <property type="term" value="C:transcription factor TFIID complex"/>
    <property type="evidence" value="ECO:0000318"/>
    <property type="project" value="GO_Central"/>
</dbReference>
<dbReference type="eggNOG" id="KOG2341">
    <property type="taxonomic scope" value="Eukaryota"/>
</dbReference>
<keyword evidence="5" id="KW-0539">Nucleus</keyword>
<dbReference type="Pfam" id="PF05236">
    <property type="entry name" value="TAF4"/>
    <property type="match status" value="1"/>
</dbReference>
<keyword evidence="10" id="KW-1185">Reference proteome</keyword>
<feature type="compositionally biased region" description="Polar residues" evidence="7">
    <location>
        <begin position="484"/>
        <end position="493"/>
    </location>
</feature>
<dbReference type="Gramene" id="EOX95873">
    <property type="protein sequence ID" value="EOX95873"/>
    <property type="gene ID" value="TCM_005271"/>
</dbReference>
<dbReference type="FunFam" id="1.10.20.10:FF:000015">
    <property type="entry name" value="Transcription initiation factor TFIID subunit 4B"/>
    <property type="match status" value="1"/>
</dbReference>
<keyword evidence="4" id="KW-0804">Transcription</keyword>
<dbReference type="InterPro" id="IPR022003">
    <property type="entry name" value="RST"/>
</dbReference>
<dbReference type="GO" id="GO:0003677">
    <property type="term" value="F:DNA binding"/>
    <property type="evidence" value="ECO:0000318"/>
    <property type="project" value="GO_Central"/>
</dbReference>
<dbReference type="InterPro" id="IPR009072">
    <property type="entry name" value="Histone-fold"/>
</dbReference>
<reference evidence="9 10" key="1">
    <citation type="journal article" date="2013" name="Genome Biol.">
        <title>The genome sequence of the most widely cultivated cacao type and its use to identify candidate genes regulating pod color.</title>
        <authorList>
            <person name="Motamayor J.C."/>
            <person name="Mockaitis K."/>
            <person name="Schmutz J."/>
            <person name="Haiminen N."/>
            <person name="Iii D.L."/>
            <person name="Cornejo O."/>
            <person name="Findley S.D."/>
            <person name="Zheng P."/>
            <person name="Utro F."/>
            <person name="Royaert S."/>
            <person name="Saski C."/>
            <person name="Jenkins J."/>
            <person name="Podicheti R."/>
            <person name="Zhao M."/>
            <person name="Scheffler B.E."/>
            <person name="Stack J.C."/>
            <person name="Feltus F.A."/>
            <person name="Mustiga G.M."/>
            <person name="Amores F."/>
            <person name="Phillips W."/>
            <person name="Marelli J.P."/>
            <person name="May G.D."/>
            <person name="Shapiro H."/>
            <person name="Ma J."/>
            <person name="Bustamante C.D."/>
            <person name="Schnell R.J."/>
            <person name="Main D."/>
            <person name="Gilbert D."/>
            <person name="Parida L."/>
            <person name="Kuhn D.N."/>
        </authorList>
    </citation>
    <scope>NUCLEOTIDE SEQUENCE [LARGE SCALE GENOMIC DNA]</scope>
    <source>
        <strain evidence="10">cv. Matina 1-6</strain>
    </source>
</reference>
<feature type="region of interest" description="Disordered" evidence="7">
    <location>
        <begin position="687"/>
        <end position="745"/>
    </location>
</feature>
<evidence type="ECO:0000259" key="8">
    <source>
        <dbReference type="PROSITE" id="PS51879"/>
    </source>
</evidence>
<evidence type="ECO:0000256" key="5">
    <source>
        <dbReference type="ARBA" id="ARBA00023242"/>
    </source>
</evidence>
<gene>
    <name evidence="9" type="ORF">TCM_005271</name>
</gene>
<evidence type="ECO:0000256" key="2">
    <source>
        <dbReference type="ARBA" id="ARBA00006178"/>
    </source>
</evidence>
<feature type="domain" description="RST" evidence="8">
    <location>
        <begin position="321"/>
        <end position="392"/>
    </location>
</feature>
<dbReference type="InterPro" id="IPR007900">
    <property type="entry name" value="TAF4_C"/>
</dbReference>